<dbReference type="Proteomes" id="UP001165060">
    <property type="component" value="Unassembled WGS sequence"/>
</dbReference>
<name>A0ABQ6MAS1_9STRA</name>
<sequence>MSSSPIRPLDVHARFRKSGLSLTAPGASAICNVLQGVSDPLTQLPPLIAHIKSLRPSGTQIPLELIEASISLLTQSASDAASSSLSLVTPFDTTSSLSLAGTASLRYDPSLRTYALERAAGGSHQRVPQVAEVARSRVPSVASSRPKMFRDRYHLALARVQEGDLFRHTPFKPAAARLSPLGSLLGVKPSAAADPARGKRYFILGMLVRTDDSVDPPPLLPSGLRDPSYSFSIHDPASTLPLLLPQSLLTVTSIPLTAVVLIEATLRPSPAAFSSPSLLHVLNISLPPHVPRPDLLATIPPQVRGLLFPPPPPEPEEKDQMLLLLKSVDFTSPPALALFSELLSGFAPVAPTLTCPPLFVILGPFADGSRDKADYVSAMANLRAALDAQPSLRDSAKFLLVPSPADAVCGQVMPQPPLPKLAMKALAGLNVVPASNPCRVDYRGMDLCFYNSDTAVPAFRAASATRTTGDLSPTEECFKTMLDSGHLDLTATVSPDFDHGMALHPPPDALILGSRNHPKEGGVGNAGSQFTYGATEDGGGVSCVATGWFGGRGDFVVLYPEEDMKCEFSEIAGGGGAEE</sequence>
<dbReference type="EMBL" id="BRYB01001303">
    <property type="protein sequence ID" value="GMI22707.1"/>
    <property type="molecule type" value="Genomic_DNA"/>
</dbReference>
<comment type="similarity">
    <text evidence="2">Belongs to the DNA polymerase epsilon subunit B family.</text>
</comment>
<dbReference type="InterPro" id="IPR007185">
    <property type="entry name" value="DNA_pol_a/d/e_bsu"/>
</dbReference>
<evidence type="ECO:0000259" key="7">
    <source>
        <dbReference type="Pfam" id="PF04042"/>
    </source>
</evidence>
<proteinExistence type="inferred from homology"/>
<evidence type="ECO:0000256" key="4">
    <source>
        <dbReference type="ARBA" id="ARBA00023125"/>
    </source>
</evidence>
<evidence type="ECO:0000313" key="9">
    <source>
        <dbReference type="Proteomes" id="UP001165060"/>
    </source>
</evidence>
<keyword evidence="9" id="KW-1185">Reference proteome</keyword>
<keyword evidence="5" id="KW-0539">Nucleus</keyword>
<accession>A0ABQ6MAS1</accession>
<evidence type="ECO:0000256" key="1">
    <source>
        <dbReference type="ARBA" id="ARBA00004123"/>
    </source>
</evidence>
<comment type="subcellular location">
    <subcellularLocation>
        <location evidence="1">Nucleus</location>
    </subcellularLocation>
</comment>
<evidence type="ECO:0000256" key="5">
    <source>
        <dbReference type="ARBA" id="ARBA00023242"/>
    </source>
</evidence>
<keyword evidence="3" id="KW-0235">DNA replication</keyword>
<dbReference type="InterPro" id="IPR016266">
    <property type="entry name" value="POLE2"/>
</dbReference>
<evidence type="ECO:0000256" key="2">
    <source>
        <dbReference type="ARBA" id="ARBA00009560"/>
    </source>
</evidence>
<organism evidence="8 9">
    <name type="scientific">Tetraparma gracilis</name>
    <dbReference type="NCBI Taxonomy" id="2962635"/>
    <lineage>
        <taxon>Eukaryota</taxon>
        <taxon>Sar</taxon>
        <taxon>Stramenopiles</taxon>
        <taxon>Ochrophyta</taxon>
        <taxon>Bolidophyceae</taxon>
        <taxon>Parmales</taxon>
        <taxon>Triparmaceae</taxon>
        <taxon>Tetraparma</taxon>
    </lineage>
</organism>
<evidence type="ECO:0000256" key="6">
    <source>
        <dbReference type="ARBA" id="ARBA00032930"/>
    </source>
</evidence>
<gene>
    <name evidence="8" type="ORF">TeGR_g15221</name>
</gene>
<keyword evidence="4" id="KW-0238">DNA-binding</keyword>
<feature type="domain" description="DNA polymerase alpha/delta/epsilon subunit B" evidence="7">
    <location>
        <begin position="336"/>
        <end position="518"/>
    </location>
</feature>
<reference evidence="8 9" key="1">
    <citation type="journal article" date="2023" name="Commun. Biol.">
        <title>Genome analysis of Parmales, the sister group of diatoms, reveals the evolutionary specialization of diatoms from phago-mixotrophs to photoautotrophs.</title>
        <authorList>
            <person name="Ban H."/>
            <person name="Sato S."/>
            <person name="Yoshikawa S."/>
            <person name="Yamada K."/>
            <person name="Nakamura Y."/>
            <person name="Ichinomiya M."/>
            <person name="Sato N."/>
            <person name="Blanc-Mathieu R."/>
            <person name="Endo H."/>
            <person name="Kuwata A."/>
            <person name="Ogata H."/>
        </authorList>
    </citation>
    <scope>NUCLEOTIDE SEQUENCE [LARGE SCALE GENOMIC DNA]</scope>
</reference>
<dbReference type="Pfam" id="PF04042">
    <property type="entry name" value="DNA_pol_E_B"/>
    <property type="match status" value="1"/>
</dbReference>
<dbReference type="Gene3D" id="3.60.21.60">
    <property type="match status" value="1"/>
</dbReference>
<evidence type="ECO:0000256" key="3">
    <source>
        <dbReference type="ARBA" id="ARBA00022705"/>
    </source>
</evidence>
<dbReference type="PANTHER" id="PTHR12708">
    <property type="entry name" value="DNA POLYMERASE EPSILON SUBUNIT B"/>
    <property type="match status" value="1"/>
</dbReference>
<dbReference type="PANTHER" id="PTHR12708:SF0">
    <property type="entry name" value="DNA POLYMERASE EPSILON SUBUNIT 2"/>
    <property type="match status" value="1"/>
</dbReference>
<protein>
    <recommendedName>
        <fullName evidence="6">DNA polymerase II subunit 2</fullName>
    </recommendedName>
</protein>
<comment type="caution">
    <text evidence="8">The sequence shown here is derived from an EMBL/GenBank/DDBJ whole genome shotgun (WGS) entry which is preliminary data.</text>
</comment>
<evidence type="ECO:0000313" key="8">
    <source>
        <dbReference type="EMBL" id="GMI22707.1"/>
    </source>
</evidence>